<sequence length="313" mass="36088">MQSLGLFGIYKEAYKAIFSCRKIFSQIILALILPLCIIYLAHLKIDDLMFKRISFTHLKISQTPNGSPDLRKLYQQVSSEWTLYFLFQAAYYAFVLVFSLLSTSAVVYNVACMYADRDMTFKKVMHVVPRVWKRLMVTLLCTFVACFAYFMVFGLVLCAWILTVWNTKAGLPVLIIIFILYVTGSLYLTMVWQLASVVSVLEKTYGFKAVMKSKNLVKGNMWVASFIVLQFTIFIMAVLFLFNAYVVYLHVGWLVRLGIALLSVLLLLVIVLFGLVIQTIMYFVCKSYHHENIEKTILSEHLEEIYLGEYKSI</sequence>
<keyword evidence="1" id="KW-0812">Transmembrane</keyword>
<organism evidence="2 3">
    <name type="scientific">Escallonia rubra</name>
    <dbReference type="NCBI Taxonomy" id="112253"/>
    <lineage>
        <taxon>Eukaryota</taxon>
        <taxon>Viridiplantae</taxon>
        <taxon>Streptophyta</taxon>
        <taxon>Embryophyta</taxon>
        <taxon>Tracheophyta</taxon>
        <taxon>Spermatophyta</taxon>
        <taxon>Magnoliopsida</taxon>
        <taxon>eudicotyledons</taxon>
        <taxon>Gunneridae</taxon>
        <taxon>Pentapetalae</taxon>
        <taxon>asterids</taxon>
        <taxon>campanulids</taxon>
        <taxon>Escalloniales</taxon>
        <taxon>Escalloniaceae</taxon>
        <taxon>Escallonia</taxon>
    </lineage>
</organism>
<feature type="transmembrane region" description="Helical" evidence="1">
    <location>
        <begin position="174"/>
        <end position="201"/>
    </location>
</feature>
<feature type="transmembrane region" description="Helical" evidence="1">
    <location>
        <begin position="222"/>
        <end position="247"/>
    </location>
</feature>
<dbReference type="EMBL" id="JAVXUO010002139">
    <property type="protein sequence ID" value="KAK2975918.1"/>
    <property type="molecule type" value="Genomic_DNA"/>
</dbReference>
<name>A0AA88QTB5_9ASTE</name>
<keyword evidence="3" id="KW-1185">Reference proteome</keyword>
<dbReference type="AlphaFoldDB" id="A0AA88QTB5"/>
<dbReference type="PANTHER" id="PTHR33133:SF51">
    <property type="entry name" value="THH1_TOM1_TOM3 DOMAIN-CONTAINING PROTEIN"/>
    <property type="match status" value="1"/>
</dbReference>
<reference evidence="2" key="1">
    <citation type="submission" date="2022-12" db="EMBL/GenBank/DDBJ databases">
        <title>Draft genome assemblies for two species of Escallonia (Escalloniales).</title>
        <authorList>
            <person name="Chanderbali A."/>
            <person name="Dervinis C."/>
            <person name="Anghel I."/>
            <person name="Soltis D."/>
            <person name="Soltis P."/>
            <person name="Zapata F."/>
        </authorList>
    </citation>
    <scope>NUCLEOTIDE SEQUENCE</scope>
    <source>
        <strain evidence="2">UCBG92.1500</strain>
        <tissue evidence="2">Leaf</tissue>
    </source>
</reference>
<dbReference type="PANTHER" id="PTHR33133">
    <property type="entry name" value="OS08G0107100 PROTEIN-RELATED"/>
    <property type="match status" value="1"/>
</dbReference>
<evidence type="ECO:0000313" key="2">
    <source>
        <dbReference type="EMBL" id="KAK2975918.1"/>
    </source>
</evidence>
<feature type="transmembrane region" description="Helical" evidence="1">
    <location>
        <begin position="259"/>
        <end position="285"/>
    </location>
</feature>
<proteinExistence type="predicted"/>
<evidence type="ECO:0000256" key="1">
    <source>
        <dbReference type="SAM" id="Phobius"/>
    </source>
</evidence>
<feature type="transmembrane region" description="Helical" evidence="1">
    <location>
        <begin position="89"/>
        <end position="114"/>
    </location>
</feature>
<keyword evidence="1" id="KW-1133">Transmembrane helix</keyword>
<protein>
    <submittedName>
        <fullName evidence="2">Uncharacterized protein</fullName>
    </submittedName>
</protein>
<gene>
    <name evidence="2" type="ORF">RJ640_007396</name>
</gene>
<accession>A0AA88QTB5</accession>
<dbReference type="Proteomes" id="UP001187471">
    <property type="component" value="Unassembled WGS sequence"/>
</dbReference>
<keyword evidence="1" id="KW-0472">Membrane</keyword>
<feature type="transmembrane region" description="Helical" evidence="1">
    <location>
        <begin position="135"/>
        <end position="162"/>
    </location>
</feature>
<evidence type="ECO:0000313" key="3">
    <source>
        <dbReference type="Proteomes" id="UP001187471"/>
    </source>
</evidence>
<feature type="transmembrane region" description="Helical" evidence="1">
    <location>
        <begin position="23"/>
        <end position="42"/>
    </location>
</feature>
<comment type="caution">
    <text evidence="2">The sequence shown here is derived from an EMBL/GenBank/DDBJ whole genome shotgun (WGS) entry which is preliminary data.</text>
</comment>